<evidence type="ECO:0000256" key="12">
    <source>
        <dbReference type="ARBA" id="ARBA00042964"/>
    </source>
</evidence>
<feature type="coiled-coil region" evidence="13">
    <location>
        <begin position="200"/>
        <end position="317"/>
    </location>
</feature>
<feature type="compositionally biased region" description="Polar residues" evidence="14">
    <location>
        <begin position="1"/>
        <end position="11"/>
    </location>
</feature>
<organism evidence="16 17">
    <name type="scientific">Kryptolebias marmoratus</name>
    <name type="common">Mangrove killifish</name>
    <name type="synonym">Rivulus marmoratus</name>
    <dbReference type="NCBI Taxonomy" id="37003"/>
    <lineage>
        <taxon>Eukaryota</taxon>
        <taxon>Metazoa</taxon>
        <taxon>Chordata</taxon>
        <taxon>Craniata</taxon>
        <taxon>Vertebrata</taxon>
        <taxon>Euteleostomi</taxon>
        <taxon>Actinopterygii</taxon>
        <taxon>Neopterygii</taxon>
        <taxon>Teleostei</taxon>
        <taxon>Neoteleostei</taxon>
        <taxon>Acanthomorphata</taxon>
        <taxon>Ovalentaria</taxon>
        <taxon>Atherinomorphae</taxon>
        <taxon>Cyprinodontiformes</taxon>
        <taxon>Rivulidae</taxon>
        <taxon>Kryptolebias</taxon>
    </lineage>
</organism>
<dbReference type="PROSITE" id="PS51842">
    <property type="entry name" value="IF_ROD_2"/>
    <property type="match status" value="1"/>
</dbReference>
<feature type="coiled-coil region" evidence="13">
    <location>
        <begin position="49"/>
        <end position="129"/>
    </location>
</feature>
<proteinExistence type="predicted"/>
<dbReference type="GeneID" id="108246773"/>
<keyword evidence="6" id="KW-0403">Intermediate filament</keyword>
<feature type="domain" description="IF rod" evidence="15">
    <location>
        <begin position="31"/>
        <end position="342"/>
    </location>
</feature>
<keyword evidence="5" id="KW-0416">Keratin</keyword>
<dbReference type="Gene3D" id="1.20.5.1160">
    <property type="entry name" value="Vasodilator-stimulated phosphoprotein"/>
    <property type="match status" value="1"/>
</dbReference>
<sequence length="351" mass="41431">MPTSDFSNKTYNPGDGEKRKSYPNNNNKSSEKDQMIGLNDKFVQIIDKVKSLEDDKKKLAKKLELLKKQDDYAANIEDLVRQQKNELERKIDSLLLEKDKLDDELDRVQKEKDDNKKRYEDEIVKKQEAEQDFILAKEDVDRGHLAFVDDALKLEKLNRDVEFLRPCFEEEIRELQSLIKNDRVVLPENNKRSLDMDDIIKSVEDQYAKLAARAREETESWNQKKMKDMVSSAAQQQENLREMKKDVADLKRFIQTLNRDLEALKRKEANLRKEIDDLRKEGDENMEKARGDIKLMEEALNKNKQVLAEKIKEHQELLNLKLSLDIEIATYNKLLEGEENRMREYAYNADY</sequence>
<reference evidence="16" key="1">
    <citation type="submission" date="2025-08" db="UniProtKB">
        <authorList>
            <consortium name="Ensembl"/>
        </authorList>
    </citation>
    <scope>IDENTIFICATION</scope>
</reference>
<evidence type="ECO:0000256" key="4">
    <source>
        <dbReference type="ARBA" id="ARBA00022490"/>
    </source>
</evidence>
<dbReference type="AlphaFoldDB" id="A0A3Q2ZL64"/>
<dbReference type="RefSeq" id="XP_017289975.1">
    <property type="nucleotide sequence ID" value="XM_017434486.3"/>
</dbReference>
<protein>
    <recommendedName>
        <fullName evidence="10">Keratin, type II cytoskeletal 8</fullName>
    </recommendedName>
    <alternativeName>
        <fullName evidence="12">Cytokeratin-8</fullName>
    </alternativeName>
    <alternativeName>
        <fullName evidence="11">Keratin-8</fullName>
    </alternativeName>
</protein>
<dbReference type="GO" id="GO:0005654">
    <property type="term" value="C:nucleoplasm"/>
    <property type="evidence" value="ECO:0007669"/>
    <property type="project" value="UniProtKB-SubCell"/>
</dbReference>
<dbReference type="GO" id="GO:0005737">
    <property type="term" value="C:cytoplasm"/>
    <property type="evidence" value="ECO:0007669"/>
    <property type="project" value="UniProtKB-SubCell"/>
</dbReference>
<keyword evidence="7 13" id="KW-0175">Coiled coil</keyword>
<evidence type="ECO:0000256" key="13">
    <source>
        <dbReference type="SAM" id="Coils"/>
    </source>
</evidence>
<evidence type="ECO:0000256" key="10">
    <source>
        <dbReference type="ARBA" id="ARBA00039429"/>
    </source>
</evidence>
<feature type="region of interest" description="Disordered" evidence="14">
    <location>
        <begin position="1"/>
        <end position="35"/>
    </location>
</feature>
<evidence type="ECO:0000256" key="2">
    <source>
        <dbReference type="ARBA" id="ARBA00004496"/>
    </source>
</evidence>
<dbReference type="OrthoDB" id="2441647at2759"/>
<evidence type="ECO:0000256" key="8">
    <source>
        <dbReference type="ARBA" id="ARBA00023242"/>
    </source>
</evidence>
<dbReference type="KEGG" id="kmr:108246773"/>
<dbReference type="GO" id="GO:0016363">
    <property type="term" value="C:nuclear matrix"/>
    <property type="evidence" value="ECO:0007669"/>
    <property type="project" value="UniProtKB-SubCell"/>
</dbReference>
<dbReference type="PANTHER" id="PTHR45616">
    <property type="entry name" value="GATA-TYPE DOMAIN-CONTAINING PROTEIN"/>
    <property type="match status" value="1"/>
</dbReference>
<dbReference type="Gene3D" id="1.20.5.170">
    <property type="match status" value="1"/>
</dbReference>
<reference evidence="16" key="2">
    <citation type="submission" date="2025-09" db="UniProtKB">
        <authorList>
            <consortium name="Ensembl"/>
        </authorList>
    </citation>
    <scope>IDENTIFICATION</scope>
</reference>
<dbReference type="STRING" id="37003.ENSKMAP00000004483"/>
<dbReference type="Ensembl" id="ENSKMAT00000004568.1">
    <property type="protein sequence ID" value="ENSKMAP00000004483.1"/>
    <property type="gene ID" value="ENSKMAG00000003431.1"/>
</dbReference>
<evidence type="ECO:0000256" key="6">
    <source>
        <dbReference type="ARBA" id="ARBA00022754"/>
    </source>
</evidence>
<evidence type="ECO:0000256" key="14">
    <source>
        <dbReference type="SAM" id="MobiDB-lite"/>
    </source>
</evidence>
<name>A0A3Q2ZL64_KRYMA</name>
<dbReference type="GO" id="GO:0045095">
    <property type="term" value="C:keratin filament"/>
    <property type="evidence" value="ECO:0007669"/>
    <property type="project" value="InterPro"/>
</dbReference>
<evidence type="ECO:0000313" key="16">
    <source>
        <dbReference type="Ensembl" id="ENSKMAP00000004483.1"/>
    </source>
</evidence>
<evidence type="ECO:0000256" key="3">
    <source>
        <dbReference type="ARBA" id="ARBA00004642"/>
    </source>
</evidence>
<dbReference type="SMART" id="SM01391">
    <property type="entry name" value="Filament"/>
    <property type="match status" value="1"/>
</dbReference>
<evidence type="ECO:0000256" key="7">
    <source>
        <dbReference type="ARBA" id="ARBA00023054"/>
    </source>
</evidence>
<dbReference type="PRINTS" id="PR01276">
    <property type="entry name" value="TYPE2KERATIN"/>
</dbReference>
<dbReference type="SUPFAM" id="SSF64593">
    <property type="entry name" value="Intermediate filament protein, coiled coil region"/>
    <property type="match status" value="2"/>
</dbReference>
<dbReference type="PANTHER" id="PTHR45616:SF26">
    <property type="entry name" value="KERATIN, TYPE II CYTOSKELETAL 8"/>
    <property type="match status" value="1"/>
</dbReference>
<dbReference type="InterPro" id="IPR003054">
    <property type="entry name" value="Keratin_II"/>
</dbReference>
<accession>A0A3Q2ZL64</accession>
<comment type="subcellular location">
    <subcellularLocation>
        <location evidence="2">Cytoplasm</location>
    </subcellularLocation>
    <subcellularLocation>
        <location evidence="1">Nucleus matrix</location>
    </subcellularLocation>
    <subcellularLocation>
        <location evidence="3">Nucleus</location>
        <location evidence="3">Nucleoplasm</location>
    </subcellularLocation>
</comment>
<evidence type="ECO:0000256" key="5">
    <source>
        <dbReference type="ARBA" id="ARBA00022744"/>
    </source>
</evidence>
<keyword evidence="4" id="KW-0963">Cytoplasm</keyword>
<keyword evidence="17" id="KW-1185">Reference proteome</keyword>
<evidence type="ECO:0000256" key="11">
    <source>
        <dbReference type="ARBA" id="ARBA00042886"/>
    </source>
</evidence>
<dbReference type="Pfam" id="PF00038">
    <property type="entry name" value="Filament"/>
    <property type="match status" value="1"/>
</dbReference>
<dbReference type="Proteomes" id="UP000264800">
    <property type="component" value="Unplaced"/>
</dbReference>
<dbReference type="Gene3D" id="1.20.5.500">
    <property type="entry name" value="Single helix bin"/>
    <property type="match status" value="1"/>
</dbReference>
<keyword evidence="8" id="KW-0539">Nucleus</keyword>
<evidence type="ECO:0000259" key="15">
    <source>
        <dbReference type="PROSITE" id="PS51842"/>
    </source>
</evidence>
<evidence type="ECO:0000256" key="9">
    <source>
        <dbReference type="ARBA" id="ARBA00037766"/>
    </source>
</evidence>
<dbReference type="OMA" id="MSKPRDY"/>
<dbReference type="InterPro" id="IPR039008">
    <property type="entry name" value="IF_rod_dom"/>
</dbReference>
<evidence type="ECO:0000256" key="1">
    <source>
        <dbReference type="ARBA" id="ARBA00004109"/>
    </source>
</evidence>
<comment type="function">
    <text evidence="9">Together with KRT19, helps to link the contractile apparatus to dystrophin at the costameres of striated muscle.</text>
</comment>
<dbReference type="GeneTree" id="ENSGT00940000166665"/>
<evidence type="ECO:0000313" key="17">
    <source>
        <dbReference type="Proteomes" id="UP000264800"/>
    </source>
</evidence>